<organism evidence="2 3">
    <name type="scientific">Paenibacillus mendelii</name>
    <dbReference type="NCBI Taxonomy" id="206163"/>
    <lineage>
        <taxon>Bacteria</taxon>
        <taxon>Bacillati</taxon>
        <taxon>Bacillota</taxon>
        <taxon>Bacilli</taxon>
        <taxon>Bacillales</taxon>
        <taxon>Paenibacillaceae</taxon>
        <taxon>Paenibacillus</taxon>
    </lineage>
</organism>
<sequence length="147" mass="17008">MSRSWAGSKTQLINQLVYFDEEKAKFLEQYFTDQSKERTEMEKLLSLYCKTLEQIVSDVNETTLQSTVLIGSQVKLRYEDDDSLETYTVVFPHEAEPEYNRISFLSPIGRKLLMSTMMQSHELDIPSGVIKIHVEDIKYIPASSESK</sequence>
<dbReference type="Gene3D" id="3.10.50.30">
    <property type="entry name" value="Transcription elongation factor, GreA/GreB, C-terminal domain"/>
    <property type="match status" value="1"/>
</dbReference>
<comment type="caution">
    <text evidence="2">The sequence shown here is derived from an EMBL/GenBank/DDBJ whole genome shotgun (WGS) entry which is preliminary data.</text>
</comment>
<dbReference type="GO" id="GO:0003746">
    <property type="term" value="F:translation elongation factor activity"/>
    <property type="evidence" value="ECO:0007669"/>
    <property type="project" value="UniProtKB-KW"/>
</dbReference>
<dbReference type="SUPFAM" id="SSF54534">
    <property type="entry name" value="FKBP-like"/>
    <property type="match status" value="1"/>
</dbReference>
<dbReference type="EMBL" id="JBHLVF010000017">
    <property type="protein sequence ID" value="MFC0392243.1"/>
    <property type="molecule type" value="Genomic_DNA"/>
</dbReference>
<name>A0ABV6J8N0_9BACL</name>
<evidence type="ECO:0000259" key="1">
    <source>
        <dbReference type="Pfam" id="PF01272"/>
    </source>
</evidence>
<dbReference type="InterPro" id="IPR023459">
    <property type="entry name" value="Tscrpt_elong_fac_GreA/B_fam"/>
</dbReference>
<protein>
    <submittedName>
        <fullName evidence="2">GreA/GreB family elongation factor</fullName>
    </submittedName>
</protein>
<gene>
    <name evidence="2" type="ORF">ACFFJ8_12800</name>
</gene>
<dbReference type="PANTHER" id="PTHR30437">
    <property type="entry name" value="TRANSCRIPTION ELONGATION FACTOR GREA"/>
    <property type="match status" value="1"/>
</dbReference>
<feature type="domain" description="Transcription elongation factor GreA/GreB C-terminal" evidence="1">
    <location>
        <begin position="66"/>
        <end position="139"/>
    </location>
</feature>
<reference evidence="2 3" key="1">
    <citation type="submission" date="2024-09" db="EMBL/GenBank/DDBJ databases">
        <authorList>
            <person name="Sun Q."/>
            <person name="Mori K."/>
        </authorList>
    </citation>
    <scope>NUCLEOTIDE SEQUENCE [LARGE SCALE GENOMIC DNA]</scope>
    <source>
        <strain evidence="2 3">CCM 4839</strain>
    </source>
</reference>
<dbReference type="Proteomes" id="UP001589818">
    <property type="component" value="Unassembled WGS sequence"/>
</dbReference>
<dbReference type="PANTHER" id="PTHR30437:SF4">
    <property type="entry name" value="TRANSCRIPTION ELONGATION FACTOR GREA"/>
    <property type="match status" value="1"/>
</dbReference>
<dbReference type="RefSeq" id="WP_204819353.1">
    <property type="nucleotide sequence ID" value="NZ_JANHOF010000003.1"/>
</dbReference>
<keyword evidence="3" id="KW-1185">Reference proteome</keyword>
<dbReference type="InterPro" id="IPR001437">
    <property type="entry name" value="Tscrpt_elong_fac_GreA/B_C"/>
</dbReference>
<accession>A0ABV6J8N0</accession>
<dbReference type="Pfam" id="PF01272">
    <property type="entry name" value="GreA_GreB"/>
    <property type="match status" value="1"/>
</dbReference>
<dbReference type="InterPro" id="IPR036953">
    <property type="entry name" value="GreA/GreB_C_sf"/>
</dbReference>
<evidence type="ECO:0000313" key="2">
    <source>
        <dbReference type="EMBL" id="MFC0392243.1"/>
    </source>
</evidence>
<keyword evidence="2" id="KW-0648">Protein biosynthesis</keyword>
<proteinExistence type="predicted"/>
<keyword evidence="2" id="KW-0251">Elongation factor</keyword>
<evidence type="ECO:0000313" key="3">
    <source>
        <dbReference type="Proteomes" id="UP001589818"/>
    </source>
</evidence>